<dbReference type="Proteomes" id="UP000792457">
    <property type="component" value="Unassembled WGS sequence"/>
</dbReference>
<keyword evidence="8" id="KW-0378">Hydrolase</keyword>
<keyword evidence="6 15" id="KW-0479">Metal-binding</keyword>
<evidence type="ECO:0000259" key="18">
    <source>
        <dbReference type="Pfam" id="PF11838"/>
    </source>
</evidence>
<keyword evidence="3" id="KW-1003">Cell membrane</keyword>
<evidence type="ECO:0000256" key="15">
    <source>
        <dbReference type="PIRSR" id="PIRSR634016-3"/>
    </source>
</evidence>
<reference evidence="19" key="1">
    <citation type="submission" date="2013-04" db="EMBL/GenBank/DDBJ databases">
        <authorList>
            <person name="Qu J."/>
            <person name="Murali S.C."/>
            <person name="Bandaranaike D."/>
            <person name="Bellair M."/>
            <person name="Blankenburg K."/>
            <person name="Chao H."/>
            <person name="Dinh H."/>
            <person name="Doddapaneni H."/>
            <person name="Downs B."/>
            <person name="Dugan-Rocha S."/>
            <person name="Elkadiri S."/>
            <person name="Gnanaolivu R.D."/>
            <person name="Hernandez B."/>
            <person name="Javaid M."/>
            <person name="Jayaseelan J.C."/>
            <person name="Lee S."/>
            <person name="Li M."/>
            <person name="Ming W."/>
            <person name="Munidasa M."/>
            <person name="Muniz J."/>
            <person name="Nguyen L."/>
            <person name="Ongeri F."/>
            <person name="Osuji N."/>
            <person name="Pu L.-L."/>
            <person name="Puazo M."/>
            <person name="Qu C."/>
            <person name="Quiroz J."/>
            <person name="Raj R."/>
            <person name="Weissenberger G."/>
            <person name="Xin Y."/>
            <person name="Zou X."/>
            <person name="Han Y."/>
            <person name="Richards S."/>
            <person name="Worley K."/>
            <person name="Muzny D."/>
            <person name="Gibbs R."/>
        </authorList>
    </citation>
    <scope>NUCLEOTIDE SEQUENCE</scope>
    <source>
        <strain evidence="19">Sampled in the wild</strain>
    </source>
</reference>
<evidence type="ECO:0000256" key="16">
    <source>
        <dbReference type="PIRSR" id="PIRSR634016-4"/>
    </source>
</evidence>
<dbReference type="GO" id="GO:0005886">
    <property type="term" value="C:plasma membrane"/>
    <property type="evidence" value="ECO:0007669"/>
    <property type="project" value="UniProtKB-SubCell"/>
</dbReference>
<evidence type="ECO:0000256" key="2">
    <source>
        <dbReference type="ARBA" id="ARBA00010136"/>
    </source>
</evidence>
<feature type="domain" description="Peptidase M1 membrane alanine aminopeptidase" evidence="17">
    <location>
        <begin position="160"/>
        <end position="257"/>
    </location>
</feature>
<dbReference type="FunFam" id="1.10.390.10:FF:000033">
    <property type="entry name" value="Endoplasmic reticulum aminopeptidase 1b"/>
    <property type="match status" value="1"/>
</dbReference>
<evidence type="ECO:0000256" key="13">
    <source>
        <dbReference type="ARBA" id="ARBA00023288"/>
    </source>
</evidence>
<dbReference type="Gene3D" id="1.10.390.10">
    <property type="entry name" value="Neutral Protease Domain 2"/>
    <property type="match status" value="2"/>
</dbReference>
<evidence type="ECO:0000256" key="10">
    <source>
        <dbReference type="ARBA" id="ARBA00023049"/>
    </source>
</evidence>
<dbReference type="SUPFAM" id="SSF55486">
    <property type="entry name" value="Metalloproteases ('zincins'), catalytic domain"/>
    <property type="match status" value="1"/>
</dbReference>
<feature type="binding site" evidence="15">
    <location>
        <position position="128"/>
    </location>
    <ligand>
        <name>Zn(2+)</name>
        <dbReference type="ChEBI" id="CHEBI:29105"/>
        <note>catalytic</note>
    </ligand>
</feature>
<keyword evidence="10" id="KW-0482">Metalloprotease</keyword>
<gene>
    <name evidence="19" type="ORF">J437_LFUL009852</name>
</gene>
<dbReference type="InterPro" id="IPR034016">
    <property type="entry name" value="M1_APN-typ"/>
</dbReference>
<dbReference type="GO" id="GO:0005615">
    <property type="term" value="C:extracellular space"/>
    <property type="evidence" value="ECO:0007669"/>
    <property type="project" value="TreeGrafter"/>
</dbReference>
<dbReference type="EMBL" id="KZ308505">
    <property type="protein sequence ID" value="KAG8230708.1"/>
    <property type="molecule type" value="Genomic_DNA"/>
</dbReference>
<dbReference type="AlphaFoldDB" id="A0A8K0KAA0"/>
<feature type="binding site" evidence="15">
    <location>
        <position position="151"/>
    </location>
    <ligand>
        <name>Zn(2+)</name>
        <dbReference type="ChEBI" id="CHEBI:29105"/>
        <note>catalytic</note>
    </ligand>
</feature>
<evidence type="ECO:0000256" key="4">
    <source>
        <dbReference type="ARBA" id="ARBA00022622"/>
    </source>
</evidence>
<dbReference type="GO" id="GO:0043171">
    <property type="term" value="P:peptide catabolic process"/>
    <property type="evidence" value="ECO:0007669"/>
    <property type="project" value="TreeGrafter"/>
</dbReference>
<evidence type="ECO:0000313" key="19">
    <source>
        <dbReference type="EMBL" id="KAG8230708.1"/>
    </source>
</evidence>
<keyword evidence="11" id="KW-0472">Membrane</keyword>
<protein>
    <recommendedName>
        <fullName evidence="21">Aminopeptidase</fullName>
    </recommendedName>
</protein>
<dbReference type="Pfam" id="PF01433">
    <property type="entry name" value="Peptidase_M1"/>
    <property type="match status" value="2"/>
</dbReference>
<dbReference type="InterPro" id="IPR024571">
    <property type="entry name" value="ERAP1-like_C_dom"/>
</dbReference>
<evidence type="ECO:0000256" key="5">
    <source>
        <dbReference type="ARBA" id="ARBA00022670"/>
    </source>
</evidence>
<dbReference type="Gene3D" id="2.60.40.1910">
    <property type="match status" value="1"/>
</dbReference>
<feature type="domain" description="Peptidase M1 membrane alanine aminopeptidase" evidence="17">
    <location>
        <begin position="56"/>
        <end position="159"/>
    </location>
</feature>
<evidence type="ECO:0000256" key="3">
    <source>
        <dbReference type="ARBA" id="ARBA00022475"/>
    </source>
</evidence>
<evidence type="ECO:0000256" key="1">
    <source>
        <dbReference type="ARBA" id="ARBA00004609"/>
    </source>
</evidence>
<evidence type="ECO:0000256" key="6">
    <source>
        <dbReference type="ARBA" id="ARBA00022723"/>
    </source>
</evidence>
<dbReference type="Gene3D" id="1.25.50.20">
    <property type="match status" value="1"/>
</dbReference>
<keyword evidence="12" id="KW-0325">Glycoprotein</keyword>
<evidence type="ECO:0000259" key="17">
    <source>
        <dbReference type="Pfam" id="PF01433"/>
    </source>
</evidence>
<evidence type="ECO:0000256" key="12">
    <source>
        <dbReference type="ARBA" id="ARBA00023180"/>
    </source>
</evidence>
<dbReference type="GO" id="GO:0070006">
    <property type="term" value="F:metalloaminopeptidase activity"/>
    <property type="evidence" value="ECO:0007669"/>
    <property type="project" value="TreeGrafter"/>
</dbReference>
<proteinExistence type="inferred from homology"/>
<evidence type="ECO:0000256" key="9">
    <source>
        <dbReference type="ARBA" id="ARBA00022833"/>
    </source>
</evidence>
<evidence type="ECO:0008006" key="21">
    <source>
        <dbReference type="Google" id="ProtNLM"/>
    </source>
</evidence>
<keyword evidence="9 15" id="KW-0862">Zinc</keyword>
<sequence length="585" mass="66375">MSTYLLAFLVSPDKTSMERTTFPMNGNAMERTDMRKGENISFSVWARPGFVNSSDYALKLGKRVLEYYENYFGVEYPMTKMDMVAVPDFGAGAMENWGLITYRESVLLYDPVKDSTSHKVEVALTVAHELAHQWFGNLVTMNWWNDLWLNEGFATYVEYIDSLRSTHAVSPGKANTADAAAIAELFDSVSYGKGSCLVRMLNHTLGEDTFRRGLNKSYSNAEQDDLWESLTKEATSVSNETRVLPYGLTVKDVMDTWTLQEGYPVITVTRNYEDGSARISQERFILKSGGSKATADDDSHPPPKEKWHVPVTYTTAVERAFHNTTPRLWLLSGEGDKDLAAGSLPKADLWVLFNLQETGFYRVNYDERNWRLLSKALLGESEGGPKSPGKETASFLPDVTRAQIIDDAFSLARGGRLNYSIALGVTRYLSKEKELVPWTAALISFSFLDAVLIQTRYYGLLQRYMLRLLDPVYKSLQEKNELTSVSEKLLRSMTLKWACHLENADCLERARNLYRKWMESPNPNEQNPVPLDDRKSIYCSAIKKGTKDEWFFLWERFKAATNDTSAAEVMLPGLACTMEPWIITM</sequence>
<name>A0A8K0KAA0_LADFU</name>
<keyword evidence="13" id="KW-0449">Lipoprotein</keyword>
<organism evidence="19 20">
    <name type="scientific">Ladona fulva</name>
    <name type="common">Scarce chaser dragonfly</name>
    <name type="synonym">Libellula fulva</name>
    <dbReference type="NCBI Taxonomy" id="123851"/>
    <lineage>
        <taxon>Eukaryota</taxon>
        <taxon>Metazoa</taxon>
        <taxon>Ecdysozoa</taxon>
        <taxon>Arthropoda</taxon>
        <taxon>Hexapoda</taxon>
        <taxon>Insecta</taxon>
        <taxon>Pterygota</taxon>
        <taxon>Palaeoptera</taxon>
        <taxon>Odonata</taxon>
        <taxon>Epiprocta</taxon>
        <taxon>Anisoptera</taxon>
        <taxon>Libelluloidea</taxon>
        <taxon>Libellulidae</taxon>
        <taxon>Ladona</taxon>
    </lineage>
</organism>
<evidence type="ECO:0000256" key="7">
    <source>
        <dbReference type="ARBA" id="ARBA00022729"/>
    </source>
</evidence>
<feature type="site" description="Transition state stabilizer" evidence="16">
    <location>
        <position position="191"/>
    </location>
</feature>
<comment type="similarity">
    <text evidence="2">Belongs to the peptidase M1 family.</text>
</comment>
<dbReference type="FunFam" id="2.60.40.1910:FF:000008">
    <property type="entry name" value="Aminopeptidase"/>
    <property type="match status" value="1"/>
</dbReference>
<dbReference type="InterPro" id="IPR001930">
    <property type="entry name" value="Peptidase_M1"/>
</dbReference>
<dbReference type="PANTHER" id="PTHR11533">
    <property type="entry name" value="PROTEASE M1 ZINC METALLOPROTEASE"/>
    <property type="match status" value="1"/>
</dbReference>
<keyword evidence="5" id="KW-0645">Protease</keyword>
<dbReference type="CDD" id="cd09601">
    <property type="entry name" value="M1_APN-Q_like"/>
    <property type="match status" value="1"/>
</dbReference>
<feature type="active site" description="Proton acceptor" evidence="14">
    <location>
        <position position="129"/>
    </location>
</feature>
<evidence type="ECO:0000313" key="20">
    <source>
        <dbReference type="Proteomes" id="UP000792457"/>
    </source>
</evidence>
<dbReference type="GO" id="GO:0005737">
    <property type="term" value="C:cytoplasm"/>
    <property type="evidence" value="ECO:0007669"/>
    <property type="project" value="TreeGrafter"/>
</dbReference>
<keyword evidence="4" id="KW-0336">GPI-anchor</keyword>
<dbReference type="InterPro" id="IPR027268">
    <property type="entry name" value="Peptidase_M4/M1_CTD_sf"/>
</dbReference>
<dbReference type="InterPro" id="IPR050344">
    <property type="entry name" value="Peptidase_M1_aminopeptidases"/>
</dbReference>
<comment type="cofactor">
    <cofactor evidence="15">
        <name>Zn(2+)</name>
        <dbReference type="ChEBI" id="CHEBI:29105"/>
    </cofactor>
    <text evidence="15">Binds 1 zinc ion per subunit.</text>
</comment>
<dbReference type="GO" id="GO:0042277">
    <property type="term" value="F:peptide binding"/>
    <property type="evidence" value="ECO:0007669"/>
    <property type="project" value="TreeGrafter"/>
</dbReference>
<dbReference type="PRINTS" id="PR00756">
    <property type="entry name" value="ALADIPTASE"/>
</dbReference>
<evidence type="ECO:0000256" key="8">
    <source>
        <dbReference type="ARBA" id="ARBA00022801"/>
    </source>
</evidence>
<dbReference type="Pfam" id="PF11838">
    <property type="entry name" value="ERAP1_C"/>
    <property type="match status" value="1"/>
</dbReference>
<feature type="domain" description="ERAP1-like C-terminal" evidence="18">
    <location>
        <begin position="350"/>
        <end position="583"/>
    </location>
</feature>
<dbReference type="OrthoDB" id="510539at2759"/>
<dbReference type="GO" id="GO:0098552">
    <property type="term" value="C:side of membrane"/>
    <property type="evidence" value="ECO:0007669"/>
    <property type="project" value="UniProtKB-KW"/>
</dbReference>
<comment type="caution">
    <text evidence="19">The sequence shown here is derived from an EMBL/GenBank/DDBJ whole genome shotgun (WGS) entry which is preliminary data.</text>
</comment>
<evidence type="ECO:0000256" key="14">
    <source>
        <dbReference type="PIRSR" id="PIRSR634016-1"/>
    </source>
</evidence>
<dbReference type="GO" id="GO:0006508">
    <property type="term" value="P:proteolysis"/>
    <property type="evidence" value="ECO:0007669"/>
    <property type="project" value="UniProtKB-KW"/>
</dbReference>
<keyword evidence="20" id="KW-1185">Reference proteome</keyword>
<dbReference type="InterPro" id="IPR014782">
    <property type="entry name" value="Peptidase_M1_dom"/>
</dbReference>
<comment type="subcellular location">
    <subcellularLocation>
        <location evidence="1">Cell membrane</location>
        <topology evidence="1">Lipid-anchor</topology>
        <topology evidence="1">GPI-anchor</topology>
    </subcellularLocation>
</comment>
<evidence type="ECO:0000256" key="11">
    <source>
        <dbReference type="ARBA" id="ARBA00023136"/>
    </source>
</evidence>
<reference evidence="19" key="2">
    <citation type="submission" date="2017-10" db="EMBL/GenBank/DDBJ databases">
        <title>Ladona fulva Genome sequencing and assembly.</title>
        <authorList>
            <person name="Murali S."/>
            <person name="Richards S."/>
            <person name="Bandaranaike D."/>
            <person name="Bellair M."/>
            <person name="Blankenburg K."/>
            <person name="Chao H."/>
            <person name="Dinh H."/>
            <person name="Doddapaneni H."/>
            <person name="Dugan-Rocha S."/>
            <person name="Elkadiri S."/>
            <person name="Gnanaolivu R."/>
            <person name="Hernandez B."/>
            <person name="Skinner E."/>
            <person name="Javaid M."/>
            <person name="Lee S."/>
            <person name="Li M."/>
            <person name="Ming W."/>
            <person name="Munidasa M."/>
            <person name="Muniz J."/>
            <person name="Nguyen L."/>
            <person name="Hughes D."/>
            <person name="Osuji N."/>
            <person name="Pu L.-L."/>
            <person name="Puazo M."/>
            <person name="Qu C."/>
            <person name="Quiroz J."/>
            <person name="Raj R."/>
            <person name="Weissenberger G."/>
            <person name="Xin Y."/>
            <person name="Zou X."/>
            <person name="Han Y."/>
            <person name="Worley K."/>
            <person name="Muzny D."/>
            <person name="Gibbs R."/>
        </authorList>
    </citation>
    <scope>NUCLEOTIDE SEQUENCE</scope>
    <source>
        <strain evidence="19">Sampled in the wild</strain>
    </source>
</reference>
<dbReference type="PANTHER" id="PTHR11533:SF294">
    <property type="entry name" value="THYROTROPIN-RELEASING HORMONE-DEGRADING ECTOENZYME"/>
    <property type="match status" value="1"/>
</dbReference>
<dbReference type="GO" id="GO:0008270">
    <property type="term" value="F:zinc ion binding"/>
    <property type="evidence" value="ECO:0007669"/>
    <property type="project" value="InterPro"/>
</dbReference>
<accession>A0A8K0KAA0</accession>
<feature type="binding site" evidence="15">
    <location>
        <position position="132"/>
    </location>
    <ligand>
        <name>Zn(2+)</name>
        <dbReference type="ChEBI" id="CHEBI:29105"/>
        <note>catalytic</note>
    </ligand>
</feature>
<keyword evidence="7" id="KW-0732">Signal</keyword>